<dbReference type="InterPro" id="IPR001220">
    <property type="entry name" value="Legume_lectin_dom"/>
</dbReference>
<keyword evidence="3" id="KW-0812">Transmembrane</keyword>
<accession>A0A426Y762</accession>
<dbReference type="EMBL" id="AMZH03014485">
    <property type="protein sequence ID" value="RRT47550.1"/>
    <property type="molecule type" value="Genomic_DNA"/>
</dbReference>
<proteinExistence type="inferred from homology"/>
<evidence type="ECO:0000313" key="5">
    <source>
        <dbReference type="EMBL" id="RRT47550.1"/>
    </source>
</evidence>
<feature type="transmembrane region" description="Helical" evidence="3">
    <location>
        <begin position="186"/>
        <end position="208"/>
    </location>
</feature>
<dbReference type="Gene3D" id="2.60.120.200">
    <property type="match status" value="1"/>
</dbReference>
<dbReference type="SUPFAM" id="SSF49899">
    <property type="entry name" value="Concanavalin A-like lectins/glucanases"/>
    <property type="match status" value="1"/>
</dbReference>
<protein>
    <recommendedName>
        <fullName evidence="4">Legume lectin domain-containing protein</fullName>
    </recommendedName>
</protein>
<evidence type="ECO:0000256" key="2">
    <source>
        <dbReference type="ARBA" id="ARBA00022734"/>
    </source>
</evidence>
<evidence type="ECO:0000259" key="4">
    <source>
        <dbReference type="Pfam" id="PF00139"/>
    </source>
</evidence>
<dbReference type="PANTHER" id="PTHR32401">
    <property type="entry name" value="CONCANAVALIN A-LIKE LECTIN FAMILY PROTEIN"/>
    <property type="match status" value="1"/>
</dbReference>
<evidence type="ECO:0000256" key="3">
    <source>
        <dbReference type="SAM" id="Phobius"/>
    </source>
</evidence>
<evidence type="ECO:0000313" key="6">
    <source>
        <dbReference type="Proteomes" id="UP000287651"/>
    </source>
</evidence>
<name>A0A426Y762_ENSVE</name>
<feature type="domain" description="Legume lectin" evidence="4">
    <location>
        <begin position="20"/>
        <end position="153"/>
    </location>
</feature>
<dbReference type="InterPro" id="IPR050258">
    <property type="entry name" value="Leguminous_Lectin"/>
</dbReference>
<keyword evidence="2" id="KW-0430">Lectin</keyword>
<dbReference type="InterPro" id="IPR013320">
    <property type="entry name" value="ConA-like_dom_sf"/>
</dbReference>
<organism evidence="5 6">
    <name type="scientific">Ensete ventricosum</name>
    <name type="common">Abyssinian banana</name>
    <name type="synonym">Musa ensete</name>
    <dbReference type="NCBI Taxonomy" id="4639"/>
    <lineage>
        <taxon>Eukaryota</taxon>
        <taxon>Viridiplantae</taxon>
        <taxon>Streptophyta</taxon>
        <taxon>Embryophyta</taxon>
        <taxon>Tracheophyta</taxon>
        <taxon>Spermatophyta</taxon>
        <taxon>Magnoliopsida</taxon>
        <taxon>Liliopsida</taxon>
        <taxon>Zingiberales</taxon>
        <taxon>Musaceae</taxon>
        <taxon>Ensete</taxon>
    </lineage>
</organism>
<comment type="caution">
    <text evidence="5">The sequence shown here is derived from an EMBL/GenBank/DDBJ whole genome shotgun (WGS) entry which is preliminary data.</text>
</comment>
<dbReference type="PANTHER" id="PTHR32401:SF38">
    <property type="entry name" value="LECTIN-LIKE PROTEIN"/>
    <property type="match status" value="1"/>
</dbReference>
<dbReference type="Proteomes" id="UP000287651">
    <property type="component" value="Unassembled WGS sequence"/>
</dbReference>
<reference evidence="5 6" key="1">
    <citation type="journal article" date="2014" name="Agronomy (Basel)">
        <title>A Draft Genome Sequence for Ensete ventricosum, the Drought-Tolerant Tree Against Hunger.</title>
        <authorList>
            <person name="Harrison J."/>
            <person name="Moore K.A."/>
            <person name="Paszkiewicz K."/>
            <person name="Jones T."/>
            <person name="Grant M."/>
            <person name="Ambacheew D."/>
            <person name="Muzemil S."/>
            <person name="Studholme D.J."/>
        </authorList>
    </citation>
    <scope>NUCLEOTIDE SEQUENCE [LARGE SCALE GENOMIC DNA]</scope>
</reference>
<keyword evidence="3" id="KW-1133">Transmembrane helix</keyword>
<dbReference type="AlphaFoldDB" id="A0A426Y762"/>
<comment type="similarity">
    <text evidence="1">Belongs to the leguminous lectin family.</text>
</comment>
<sequence length="226" mass="25966">MHYRCHPLRAPQPLQSLPTGGPVSPILVIEFNVFQNEEFHDINDNHIVVDRNFLTSVSSVTVGYWHDDDTTGAAFVGLTLNDGSNYQAWVDYDYGRFNFTMALAVLSWKLRRPLISIEMDLSDIFLNEMYISFCAATRKLVERHHVLAWSFSNLNFYTDDNLVTLDLPNFIPLAPQSIDNSRRHLIFSHSMAAMVLLMSILATTRVWMAVFHRTRKIQGNKEEVSQ</sequence>
<dbReference type="Pfam" id="PF00139">
    <property type="entry name" value="Lectin_legB"/>
    <property type="match status" value="1"/>
</dbReference>
<evidence type="ECO:0000256" key="1">
    <source>
        <dbReference type="ARBA" id="ARBA00007606"/>
    </source>
</evidence>
<dbReference type="GO" id="GO:0030246">
    <property type="term" value="F:carbohydrate binding"/>
    <property type="evidence" value="ECO:0007669"/>
    <property type="project" value="UniProtKB-KW"/>
</dbReference>
<gene>
    <name evidence="5" type="ORF">B296_00009693</name>
</gene>
<keyword evidence="3" id="KW-0472">Membrane</keyword>